<evidence type="ECO:0000256" key="7">
    <source>
        <dbReference type="ARBA" id="ARBA00059788"/>
    </source>
</evidence>
<feature type="domain" description="NACHT" evidence="9">
    <location>
        <begin position="148"/>
        <end position="280"/>
    </location>
</feature>
<keyword evidence="3" id="KW-0677">Repeat</keyword>
<evidence type="ECO:0000313" key="10">
    <source>
        <dbReference type="Ensembl" id="ENSPEMP00000019983.1"/>
    </source>
</evidence>
<dbReference type="SMART" id="SM01289">
    <property type="entry name" value="PYRIN"/>
    <property type="match status" value="1"/>
</dbReference>
<dbReference type="Pfam" id="PF02758">
    <property type="entry name" value="PYRIN"/>
    <property type="match status" value="1"/>
</dbReference>
<sequence>MASFFSDYGLMWYLEELNKKEFMKFKEVLKQEIIQYGLKQIPWTEVKKASRENLANLLVKYYDEKKAWDVTFRIFQNINRNDLSERAAREIAGHSKIYQAHLKNKLTEDWSRKFNIPTQDFLKQKFTQDECNRFELLFVSKVTERKTHTVLLKGVAGIGKTLMLAKLMLAWSEGLVFQNKFSYIFYLCCQDVKQLKTTSLAELISREWPSPSAPIVEILSQPEKLLFIVDSLEGLNCDLTEPEWKLCDNWVEKRPVNILLSSLLRRKLLPEASLLLTATPETFDKLEDRIDYTEMKIMMGFDESSRKMYIRGVFQDKTRAQEVLRLVRANEQVFSICQVPLLCWVVATCLKNEVEKGGDLVSVCRRTTSVYTAYILNLFTPRSAQYPSQKSRELLQSLCFLAAEGVWTDKFAFSEEDLRKGGILSDDISALLDIRLLLKSRESKLFYTFFHPSIQEFCAAVFYLVKSHGDHPSKDVRSVKALLFTFLKKVKVQWIFVGCFIFGLLHKSEQEKLEVFFGHQLSQEVKQTLYQCLETISVNEDLQEEVDGMKLFYCLYEMEDDVFTMQAMSLMQHIKFVAKDYSDLIVAAYCLKYCSTLRKLSFSTQDILQHEQECSYMEKLLVCWQEVCSVLVRSNHINELQVKDTNLDESSFLVLYNHLKHPSCAPQVLEVNNVSFLCDNHLFFDLLTHNHNLQYLNLSLTFLSHSDVKLLCDIFSQTECNIEKLLVAACELSPDDCKIFASVLISSKTLRHLNIASNNLDKGIYSVCKALCHPDCVLKDLVLANCSLSEPCWDYLSDVLRRNKTLSHLDIGTNDLKDEGLKILCEALSLPDSVLKSLCLRCCLITSSGCQHLAEVLSSNQNLRCLQLAHNKIEDTGVKILCDAIKQPNCRLENLGLEACKLTSACCEDLASTFTQNKALWGVNLLQNALDRSGLALLCEALKDHNCTLHVLGLRITDYDKETQEFLIAEEEKNPYLTILSSI</sequence>
<dbReference type="InterPro" id="IPR027417">
    <property type="entry name" value="P-loop_NTPase"/>
</dbReference>
<dbReference type="InterPro" id="IPR041075">
    <property type="entry name" value="NOD1/2_WH"/>
</dbReference>
<dbReference type="InterPro" id="IPR004020">
    <property type="entry name" value="DAPIN"/>
</dbReference>
<dbReference type="InterPro" id="IPR007111">
    <property type="entry name" value="NACHT_NTPase"/>
</dbReference>
<dbReference type="GO" id="GO:0005524">
    <property type="term" value="F:ATP binding"/>
    <property type="evidence" value="ECO:0007669"/>
    <property type="project" value="UniProtKB-KW"/>
</dbReference>
<evidence type="ECO:0000256" key="6">
    <source>
        <dbReference type="ARBA" id="ARBA00023198"/>
    </source>
</evidence>
<dbReference type="PROSITE" id="PS50837">
    <property type="entry name" value="NACHT"/>
    <property type="match status" value="1"/>
</dbReference>
<protein>
    <submittedName>
        <fullName evidence="10">Uncharacterized protein</fullName>
    </submittedName>
</protein>
<dbReference type="Proteomes" id="UP000694547">
    <property type="component" value="Chromosome 1"/>
</dbReference>
<dbReference type="InterPro" id="IPR041267">
    <property type="entry name" value="NLRP_HD2"/>
</dbReference>
<dbReference type="GO" id="GO:0070936">
    <property type="term" value="P:protein K48-linked ubiquitination"/>
    <property type="evidence" value="ECO:0007669"/>
    <property type="project" value="Ensembl"/>
</dbReference>
<evidence type="ECO:0000256" key="1">
    <source>
        <dbReference type="ARBA" id="ARBA00008665"/>
    </source>
</evidence>
<dbReference type="GeneTree" id="ENSGT00940000162284"/>
<dbReference type="GO" id="GO:0006954">
    <property type="term" value="P:inflammatory response"/>
    <property type="evidence" value="ECO:0007669"/>
    <property type="project" value="UniProtKB-KW"/>
</dbReference>
<evidence type="ECO:0000313" key="11">
    <source>
        <dbReference type="Proteomes" id="UP000694547"/>
    </source>
</evidence>
<gene>
    <name evidence="10" type="primary">Nlrp4</name>
</gene>
<dbReference type="PROSITE" id="PS50824">
    <property type="entry name" value="DAPIN"/>
    <property type="match status" value="1"/>
</dbReference>
<dbReference type="CTD" id="147945"/>
<dbReference type="CDD" id="cd08320">
    <property type="entry name" value="Pyrin_NALPs"/>
    <property type="match status" value="1"/>
</dbReference>
<reference evidence="10" key="2">
    <citation type="submission" date="2025-08" db="UniProtKB">
        <authorList>
            <consortium name="Ensembl"/>
        </authorList>
    </citation>
    <scope>IDENTIFICATION</scope>
</reference>
<evidence type="ECO:0000256" key="3">
    <source>
        <dbReference type="ARBA" id="ARBA00022737"/>
    </source>
</evidence>
<dbReference type="GO" id="GO:0005737">
    <property type="term" value="C:cytoplasm"/>
    <property type="evidence" value="ECO:0007669"/>
    <property type="project" value="Ensembl"/>
</dbReference>
<dbReference type="OrthoDB" id="120976at2759"/>
<comment type="similarity">
    <text evidence="1">Belongs to the NLRP family.</text>
</comment>
<feature type="domain" description="Pyrin" evidence="8">
    <location>
        <begin position="1"/>
        <end position="93"/>
    </location>
</feature>
<dbReference type="InterPro" id="IPR001611">
    <property type="entry name" value="Leu-rich_rpt"/>
</dbReference>
<keyword evidence="5" id="KW-0067">ATP-binding</keyword>
<dbReference type="GO" id="GO:1990168">
    <property type="term" value="P:protein K33-linked deubiquitination"/>
    <property type="evidence" value="ECO:0007669"/>
    <property type="project" value="Ensembl"/>
</dbReference>
<dbReference type="PANTHER" id="PTHR45690:SF6">
    <property type="entry name" value="NACHT, LRR AND PYD DOMAINS-CONTAINING PROTEIN 4"/>
    <property type="match status" value="1"/>
</dbReference>
<dbReference type="GO" id="GO:0043161">
    <property type="term" value="P:proteasome-mediated ubiquitin-dependent protein catabolic process"/>
    <property type="evidence" value="ECO:0007669"/>
    <property type="project" value="Ensembl"/>
</dbReference>
<keyword evidence="6" id="KW-0395">Inflammatory response</keyword>
<dbReference type="Pfam" id="PF17776">
    <property type="entry name" value="NLRC4_HD2"/>
    <property type="match status" value="1"/>
</dbReference>
<dbReference type="InterPro" id="IPR011029">
    <property type="entry name" value="DEATH-like_dom_sf"/>
</dbReference>
<dbReference type="GeneID" id="102905649"/>
<dbReference type="Ensembl" id="ENSPEMT00000024328.2">
    <property type="protein sequence ID" value="ENSPEMP00000019983.1"/>
    <property type="gene ID" value="ENSPEMG00000018084.2"/>
</dbReference>
<dbReference type="InterPro" id="IPR032675">
    <property type="entry name" value="LRR_dom_sf"/>
</dbReference>
<accession>A0A6J0CLM5</accession>
<dbReference type="AlphaFoldDB" id="A0A6J0CLM5"/>
<dbReference type="Pfam" id="PF13516">
    <property type="entry name" value="LRR_6"/>
    <property type="match status" value="2"/>
</dbReference>
<keyword evidence="2" id="KW-0433">Leucine-rich repeat</keyword>
<dbReference type="GO" id="GO:0060090">
    <property type="term" value="F:molecular adaptor activity"/>
    <property type="evidence" value="ECO:0007669"/>
    <property type="project" value="Ensembl"/>
</dbReference>
<reference evidence="10" key="3">
    <citation type="submission" date="2025-09" db="UniProtKB">
        <authorList>
            <consortium name="Ensembl"/>
        </authorList>
    </citation>
    <scope>IDENTIFICATION</scope>
</reference>
<dbReference type="Gene3D" id="3.80.10.10">
    <property type="entry name" value="Ribonuclease Inhibitor"/>
    <property type="match status" value="1"/>
</dbReference>
<proteinExistence type="inferred from homology"/>
<dbReference type="SUPFAM" id="SSF47986">
    <property type="entry name" value="DEATH domain"/>
    <property type="match status" value="1"/>
</dbReference>
<evidence type="ECO:0000256" key="4">
    <source>
        <dbReference type="ARBA" id="ARBA00022741"/>
    </source>
</evidence>
<dbReference type="PANTHER" id="PTHR45690">
    <property type="entry name" value="NACHT, LRR AND PYD DOMAINS-CONTAINING PROTEIN 12"/>
    <property type="match status" value="1"/>
</dbReference>
<name>A0A6J0CLM5_PERMB</name>
<dbReference type="InterPro" id="IPR050637">
    <property type="entry name" value="NLRP_innate_immun_reg"/>
</dbReference>
<evidence type="ECO:0000259" key="9">
    <source>
        <dbReference type="PROSITE" id="PS50837"/>
    </source>
</evidence>
<comment type="function">
    <text evidence="7">May be involved in inflammation and recognition of cytosolic pathogen-associated molecular patterns (PAMPs) not intercepted by membrane-bound receptors.</text>
</comment>
<dbReference type="RefSeq" id="XP_015842577.1">
    <property type="nucleotide sequence ID" value="XM_015987091.3"/>
</dbReference>
<dbReference type="Gene3D" id="3.40.50.300">
    <property type="entry name" value="P-loop containing nucleotide triphosphate hydrolases"/>
    <property type="match status" value="1"/>
</dbReference>
<dbReference type="SMART" id="SM00368">
    <property type="entry name" value="LRR_RI"/>
    <property type="match status" value="9"/>
</dbReference>
<reference evidence="10 11" key="1">
    <citation type="submission" date="2018-10" db="EMBL/GenBank/DDBJ databases">
        <title>Improved assembly of the deer mouse Peromyscus maniculatus genome.</title>
        <authorList>
            <person name="Lassance J.-M."/>
            <person name="Hoekstra H.E."/>
        </authorList>
    </citation>
    <scope>NUCLEOTIDE SEQUENCE [LARGE SCALE GENOMIC DNA]</scope>
</reference>
<dbReference type="GO" id="GO:0140374">
    <property type="term" value="P:antiviral innate immune response"/>
    <property type="evidence" value="ECO:0007669"/>
    <property type="project" value="Ensembl"/>
</dbReference>
<organism evidence="10 11">
    <name type="scientific">Peromyscus maniculatus bairdii</name>
    <name type="common">Prairie deer mouse</name>
    <dbReference type="NCBI Taxonomy" id="230844"/>
    <lineage>
        <taxon>Eukaryota</taxon>
        <taxon>Metazoa</taxon>
        <taxon>Chordata</taxon>
        <taxon>Craniata</taxon>
        <taxon>Vertebrata</taxon>
        <taxon>Euteleostomi</taxon>
        <taxon>Mammalia</taxon>
        <taxon>Eutheria</taxon>
        <taxon>Euarchontoglires</taxon>
        <taxon>Glires</taxon>
        <taxon>Rodentia</taxon>
        <taxon>Myomorpha</taxon>
        <taxon>Muroidea</taxon>
        <taxon>Cricetidae</taxon>
        <taxon>Neotominae</taxon>
        <taxon>Peromyscus</taxon>
    </lineage>
</organism>
<keyword evidence="4" id="KW-0547">Nucleotide-binding</keyword>
<evidence type="ECO:0000256" key="2">
    <source>
        <dbReference type="ARBA" id="ARBA00022614"/>
    </source>
</evidence>
<dbReference type="FunFam" id="3.40.50.300:FF:000442">
    <property type="entry name" value="NACHT, LRR and PYD domains-containing protein 3"/>
    <property type="match status" value="1"/>
</dbReference>
<dbReference type="GO" id="GO:0050727">
    <property type="term" value="P:regulation of inflammatory response"/>
    <property type="evidence" value="ECO:0007669"/>
    <property type="project" value="TreeGrafter"/>
</dbReference>
<dbReference type="SUPFAM" id="SSF52047">
    <property type="entry name" value="RNI-like"/>
    <property type="match status" value="1"/>
</dbReference>
<dbReference type="Gene3D" id="1.10.533.10">
    <property type="entry name" value="Death Domain, Fas"/>
    <property type="match status" value="1"/>
</dbReference>
<dbReference type="FunFam" id="1.10.533.10:FF:000056">
    <property type="entry name" value="NACHT, LRR and PYD domains-containing protein 14"/>
    <property type="match status" value="1"/>
</dbReference>
<dbReference type="GO" id="GO:0045824">
    <property type="term" value="P:negative regulation of innate immune response"/>
    <property type="evidence" value="ECO:0007669"/>
    <property type="project" value="Ensembl"/>
</dbReference>
<evidence type="ECO:0000256" key="5">
    <source>
        <dbReference type="ARBA" id="ARBA00022840"/>
    </source>
</evidence>
<dbReference type="Pfam" id="PF05729">
    <property type="entry name" value="NACHT"/>
    <property type="match status" value="1"/>
</dbReference>
<dbReference type="Pfam" id="PF17779">
    <property type="entry name" value="WHD_NOD2"/>
    <property type="match status" value="1"/>
</dbReference>
<evidence type="ECO:0000259" key="8">
    <source>
        <dbReference type="PROSITE" id="PS50824"/>
    </source>
</evidence>
<keyword evidence="11" id="KW-1185">Reference proteome</keyword>